<feature type="compositionally biased region" description="Low complexity" evidence="3">
    <location>
        <begin position="269"/>
        <end position="281"/>
    </location>
</feature>
<proteinExistence type="predicted"/>
<dbReference type="Pfam" id="PF04825">
    <property type="entry name" value="Rad21_Rec8_N"/>
    <property type="match status" value="1"/>
</dbReference>
<dbReference type="PANTHER" id="PTHR12585">
    <property type="entry name" value="SCC1 / RAD21 FAMILY MEMBER"/>
    <property type="match status" value="1"/>
</dbReference>
<protein>
    <recommendedName>
        <fullName evidence="4">Rad21/Rec8-like protein N-terminal domain-containing protein</fullName>
    </recommendedName>
</protein>
<evidence type="ECO:0000256" key="1">
    <source>
        <dbReference type="ARBA" id="ARBA00004123"/>
    </source>
</evidence>
<dbReference type="InterPro" id="IPR039781">
    <property type="entry name" value="Rad21/Rec8-like"/>
</dbReference>
<evidence type="ECO:0000313" key="6">
    <source>
        <dbReference type="Proteomes" id="UP001454036"/>
    </source>
</evidence>
<gene>
    <name evidence="5" type="ORF">LIER_42803</name>
</gene>
<evidence type="ECO:0000256" key="2">
    <source>
        <dbReference type="ARBA" id="ARBA00023242"/>
    </source>
</evidence>
<keyword evidence="2" id="KW-0539">Nucleus</keyword>
<dbReference type="GO" id="GO:0007062">
    <property type="term" value="P:sister chromatid cohesion"/>
    <property type="evidence" value="ECO:0007669"/>
    <property type="project" value="InterPro"/>
</dbReference>
<comment type="caution">
    <text evidence="5">The sequence shown here is derived from an EMBL/GenBank/DDBJ whole genome shotgun (WGS) entry which is preliminary data.</text>
</comment>
<dbReference type="AlphaFoldDB" id="A0AAV3P2Z7"/>
<dbReference type="EMBL" id="BAABME010031115">
    <property type="protein sequence ID" value="GAA0144387.1"/>
    <property type="molecule type" value="Genomic_DNA"/>
</dbReference>
<feature type="domain" description="Rad21/Rec8-like protein N-terminal" evidence="4">
    <location>
        <begin position="2"/>
        <end position="56"/>
    </location>
</feature>
<dbReference type="InterPro" id="IPR006910">
    <property type="entry name" value="Rad21_Rec8_N"/>
</dbReference>
<dbReference type="Proteomes" id="UP001454036">
    <property type="component" value="Unassembled WGS sequence"/>
</dbReference>
<comment type="subcellular location">
    <subcellularLocation>
        <location evidence="1">Nucleus</location>
    </subcellularLocation>
</comment>
<dbReference type="GO" id="GO:0003682">
    <property type="term" value="F:chromatin binding"/>
    <property type="evidence" value="ECO:0007669"/>
    <property type="project" value="TreeGrafter"/>
</dbReference>
<dbReference type="GO" id="GO:0008278">
    <property type="term" value="C:cohesin complex"/>
    <property type="evidence" value="ECO:0007669"/>
    <property type="project" value="InterPro"/>
</dbReference>
<reference evidence="5 6" key="1">
    <citation type="submission" date="2024-01" db="EMBL/GenBank/DDBJ databases">
        <title>The complete chloroplast genome sequence of Lithospermum erythrorhizon: insights into the phylogenetic relationship among Boraginaceae species and the maternal lineages of purple gromwells.</title>
        <authorList>
            <person name="Okada T."/>
            <person name="Watanabe K."/>
        </authorList>
    </citation>
    <scope>NUCLEOTIDE SEQUENCE [LARGE SCALE GENOMIC DNA]</scope>
</reference>
<feature type="compositionally biased region" description="Polar residues" evidence="3">
    <location>
        <begin position="229"/>
        <end position="248"/>
    </location>
</feature>
<dbReference type="CDD" id="cd21793">
    <property type="entry name" value="Rad21_Rec8_M_AtSYN1-like"/>
    <property type="match status" value="1"/>
</dbReference>
<dbReference type="GO" id="GO:0005634">
    <property type="term" value="C:nucleus"/>
    <property type="evidence" value="ECO:0007669"/>
    <property type="project" value="UniProtKB-SubCell"/>
</dbReference>
<evidence type="ECO:0000256" key="3">
    <source>
        <dbReference type="SAM" id="MobiDB-lite"/>
    </source>
</evidence>
<accession>A0AAV3P2Z7</accession>
<sequence>MFPEVPIALRMSGHLLLGVVRIYSKQVEYLYKECNVVFFRIKEALTTANVNLPENACHAPFHSITFPETFELDALEFENNVIEDGFDDKHKKSQDEITLADQIPTGKDPYVAFFIDQDVLNAFSEDHPESGVRPMEVDSHPSVPEGIENYGRGLSSSDPVGVDNTTAEDRIHRGSPDFETLRDAVHHFEMGHPGLSDTMDPDVVLEKQILDDKEALTPGKEPLDFPRLSPQSLNRQEFPSPSPDQVRQNSEENISFGHHYPDLAICSSPPVVQPQVVQPEARPQRPRRRRRQHFDNTTVLTNAFMKRSLDETNDIQRVPRNCPSSSLAIWRSNKRSRREVIFDEPLLTGSFFLLLQNNYSSMFVIYPVWI</sequence>
<evidence type="ECO:0000259" key="4">
    <source>
        <dbReference type="Pfam" id="PF04825"/>
    </source>
</evidence>
<dbReference type="GO" id="GO:1990414">
    <property type="term" value="P:replication-born double-strand break repair via sister chromatid exchange"/>
    <property type="evidence" value="ECO:0007669"/>
    <property type="project" value="TreeGrafter"/>
</dbReference>
<dbReference type="PANTHER" id="PTHR12585:SF55">
    <property type="entry name" value="SISTER CHROMATID COHESION 1 PROTEIN 3"/>
    <property type="match status" value="1"/>
</dbReference>
<feature type="region of interest" description="Disordered" evidence="3">
    <location>
        <begin position="268"/>
        <end position="292"/>
    </location>
</feature>
<keyword evidence="6" id="KW-1185">Reference proteome</keyword>
<feature type="region of interest" description="Disordered" evidence="3">
    <location>
        <begin position="213"/>
        <end position="248"/>
    </location>
</feature>
<evidence type="ECO:0000313" key="5">
    <source>
        <dbReference type="EMBL" id="GAA0144387.1"/>
    </source>
</evidence>
<name>A0AAV3P2Z7_LITER</name>
<organism evidence="5 6">
    <name type="scientific">Lithospermum erythrorhizon</name>
    <name type="common">Purple gromwell</name>
    <name type="synonym">Lithospermum officinale var. erythrorhizon</name>
    <dbReference type="NCBI Taxonomy" id="34254"/>
    <lineage>
        <taxon>Eukaryota</taxon>
        <taxon>Viridiplantae</taxon>
        <taxon>Streptophyta</taxon>
        <taxon>Embryophyta</taxon>
        <taxon>Tracheophyta</taxon>
        <taxon>Spermatophyta</taxon>
        <taxon>Magnoliopsida</taxon>
        <taxon>eudicotyledons</taxon>
        <taxon>Gunneridae</taxon>
        <taxon>Pentapetalae</taxon>
        <taxon>asterids</taxon>
        <taxon>lamiids</taxon>
        <taxon>Boraginales</taxon>
        <taxon>Boraginaceae</taxon>
        <taxon>Boraginoideae</taxon>
        <taxon>Lithospermeae</taxon>
        <taxon>Lithospermum</taxon>
    </lineage>
</organism>